<comment type="caution">
    <text evidence="2">The sequence shown here is derived from an EMBL/GenBank/DDBJ whole genome shotgun (WGS) entry which is preliminary data.</text>
</comment>
<dbReference type="AlphaFoldDB" id="A0A1R2B112"/>
<accession>A0A1R2B112</accession>
<dbReference type="OrthoDB" id="318749at2759"/>
<keyword evidence="3" id="KW-1185">Reference proteome</keyword>
<feature type="region of interest" description="Disordered" evidence="1">
    <location>
        <begin position="1"/>
        <end position="36"/>
    </location>
</feature>
<dbReference type="EMBL" id="MPUH01001085">
    <property type="protein sequence ID" value="OMJ70459.1"/>
    <property type="molecule type" value="Genomic_DNA"/>
</dbReference>
<protein>
    <submittedName>
        <fullName evidence="2">Uncharacterized protein</fullName>
    </submittedName>
</protein>
<reference evidence="2 3" key="1">
    <citation type="submission" date="2016-11" db="EMBL/GenBank/DDBJ databases">
        <title>The macronuclear genome of Stentor coeruleus: a giant cell with tiny introns.</title>
        <authorList>
            <person name="Slabodnick M."/>
            <person name="Ruby J.G."/>
            <person name="Reiff S.B."/>
            <person name="Swart E.C."/>
            <person name="Gosai S."/>
            <person name="Prabakaran S."/>
            <person name="Witkowska E."/>
            <person name="Larue G.E."/>
            <person name="Fisher S."/>
            <person name="Freeman R.M."/>
            <person name="Gunawardena J."/>
            <person name="Chu W."/>
            <person name="Stover N.A."/>
            <person name="Gregory B.D."/>
            <person name="Nowacki M."/>
            <person name="Derisi J."/>
            <person name="Roy S.W."/>
            <person name="Marshall W.F."/>
            <person name="Sood P."/>
        </authorList>
    </citation>
    <scope>NUCLEOTIDE SEQUENCE [LARGE SCALE GENOMIC DNA]</scope>
    <source>
        <strain evidence="2">WM001</strain>
    </source>
</reference>
<organism evidence="2 3">
    <name type="scientific">Stentor coeruleus</name>
    <dbReference type="NCBI Taxonomy" id="5963"/>
    <lineage>
        <taxon>Eukaryota</taxon>
        <taxon>Sar</taxon>
        <taxon>Alveolata</taxon>
        <taxon>Ciliophora</taxon>
        <taxon>Postciliodesmatophora</taxon>
        <taxon>Heterotrichea</taxon>
        <taxon>Heterotrichida</taxon>
        <taxon>Stentoridae</taxon>
        <taxon>Stentor</taxon>
    </lineage>
</organism>
<name>A0A1R2B112_9CILI</name>
<proteinExistence type="predicted"/>
<evidence type="ECO:0000313" key="2">
    <source>
        <dbReference type="EMBL" id="OMJ70459.1"/>
    </source>
</evidence>
<evidence type="ECO:0000313" key="3">
    <source>
        <dbReference type="Proteomes" id="UP000187209"/>
    </source>
</evidence>
<dbReference type="Proteomes" id="UP000187209">
    <property type="component" value="Unassembled WGS sequence"/>
</dbReference>
<feature type="compositionally biased region" description="Polar residues" evidence="1">
    <location>
        <begin position="1"/>
        <end position="11"/>
    </location>
</feature>
<gene>
    <name evidence="2" type="ORF">SteCoe_31555</name>
</gene>
<evidence type="ECO:0000256" key="1">
    <source>
        <dbReference type="SAM" id="MobiDB-lite"/>
    </source>
</evidence>
<sequence>MSSPYSSQITPEYSRPERRNATRRKKFQDSNSPMKIRPFEDLGELMPLGRELASRLEEQRKAEIERKMRQEILKKIKNMDQENWLFNCGGDKFFWNYKLG</sequence>